<reference evidence="2 3" key="1">
    <citation type="submission" date="2014-06" db="EMBL/GenBank/DDBJ databases">
        <title>Draft genome sequence of Bacillus manliponensis JCM 15802 (MCCC 1A00708).</title>
        <authorList>
            <person name="Lai Q."/>
            <person name="Liu Y."/>
            <person name="Shao Z."/>
        </authorList>
    </citation>
    <scope>NUCLEOTIDE SEQUENCE [LARGE SCALE GENOMIC DNA]</scope>
    <source>
        <strain evidence="2 3">JCM 15802</strain>
    </source>
</reference>
<comment type="caution">
    <text evidence="2">The sequence shown here is derived from an EMBL/GenBank/DDBJ whole genome shotgun (WGS) entry which is preliminary data.</text>
</comment>
<gene>
    <name evidence="2" type="ORF">BAMA_21575</name>
</gene>
<organism evidence="2 3">
    <name type="scientific">Bacillus manliponensis</name>
    <dbReference type="NCBI Taxonomy" id="574376"/>
    <lineage>
        <taxon>Bacteria</taxon>
        <taxon>Bacillati</taxon>
        <taxon>Bacillota</taxon>
        <taxon>Bacilli</taxon>
        <taxon>Bacillales</taxon>
        <taxon>Bacillaceae</taxon>
        <taxon>Bacillus</taxon>
        <taxon>Bacillus cereus group</taxon>
    </lineage>
</organism>
<keyword evidence="1" id="KW-0812">Transmembrane</keyword>
<feature type="transmembrane region" description="Helical" evidence="1">
    <location>
        <begin position="102"/>
        <end position="123"/>
    </location>
</feature>
<evidence type="ECO:0000313" key="2">
    <source>
        <dbReference type="EMBL" id="KEK19388.1"/>
    </source>
</evidence>
<evidence type="ECO:0000256" key="1">
    <source>
        <dbReference type="SAM" id="Phobius"/>
    </source>
</evidence>
<dbReference type="STRING" id="574376.BAMA_21575"/>
<evidence type="ECO:0000313" key="3">
    <source>
        <dbReference type="Proteomes" id="UP000027822"/>
    </source>
</evidence>
<dbReference type="EMBL" id="JOTN01000007">
    <property type="protein sequence ID" value="KEK19388.1"/>
    <property type="molecule type" value="Genomic_DNA"/>
</dbReference>
<dbReference type="NCBIfam" id="TIGR04086">
    <property type="entry name" value="TIGR04086_membr"/>
    <property type="match status" value="1"/>
</dbReference>
<accession>A0A073KAS9</accession>
<dbReference type="Proteomes" id="UP000027822">
    <property type="component" value="Unassembled WGS sequence"/>
</dbReference>
<feature type="transmembrane region" description="Helical" evidence="1">
    <location>
        <begin position="71"/>
        <end position="90"/>
    </location>
</feature>
<proteinExistence type="predicted"/>
<sequence>MEGTKRLSIAVGFGIITLLIFACMTSLFIAMLLKFTNISENVLSIVVMVLAILFMLISGFIAGAKAQGRGWFVGAVTGVTFFILVFLVNYLGYDKALSNSQLLYQCILIAASTIGGIFGVNLAKRTY</sequence>
<dbReference type="RefSeq" id="WP_034638668.1">
    <property type="nucleotide sequence ID" value="NZ_CBCSJC010000005.1"/>
</dbReference>
<keyword evidence="1" id="KW-0472">Membrane</keyword>
<feature type="transmembrane region" description="Helical" evidence="1">
    <location>
        <begin position="42"/>
        <end position="64"/>
    </location>
</feature>
<dbReference type="Pfam" id="PF12670">
    <property type="entry name" value="DUF3792"/>
    <property type="match status" value="1"/>
</dbReference>
<keyword evidence="3" id="KW-1185">Reference proteome</keyword>
<name>A0A073KAS9_9BACI</name>
<dbReference type="eggNOG" id="ENOG5033314">
    <property type="taxonomic scope" value="Bacteria"/>
</dbReference>
<dbReference type="AlphaFoldDB" id="A0A073KAS9"/>
<feature type="transmembrane region" description="Helical" evidence="1">
    <location>
        <begin position="7"/>
        <end position="30"/>
    </location>
</feature>
<protein>
    <recommendedName>
        <fullName evidence="4">TIGR04086 family membrane protein</fullName>
    </recommendedName>
</protein>
<dbReference type="OrthoDB" id="2988991at2"/>
<evidence type="ECO:0008006" key="4">
    <source>
        <dbReference type="Google" id="ProtNLM"/>
    </source>
</evidence>
<dbReference type="InterPro" id="IPR023804">
    <property type="entry name" value="DUF3792_TM"/>
</dbReference>
<keyword evidence="1" id="KW-1133">Transmembrane helix</keyword>
<dbReference type="PROSITE" id="PS51257">
    <property type="entry name" value="PROKAR_LIPOPROTEIN"/>
    <property type="match status" value="1"/>
</dbReference>